<sequence length="113" mass="12791">MAQRRVERLESSWMEQMLESEELKFRVPKSSARGEEKCQEKKKPVMQEDSSLSGPLLVSTSRGDKEQVKGMAPSSSPSSSPSLSSQLFISSAMEDEKTVEEDLQSWYVRDEKT</sequence>
<gene>
    <name evidence="2" type="ORF">GUITHDRAFT_106330</name>
</gene>
<accession>L1JH17</accession>
<dbReference type="KEGG" id="gtt:GUITHDRAFT_106330"/>
<reference evidence="3" key="3">
    <citation type="submission" date="2015-06" db="UniProtKB">
        <authorList>
            <consortium name="EnsemblProtists"/>
        </authorList>
    </citation>
    <scope>IDENTIFICATION</scope>
</reference>
<dbReference type="EMBL" id="JH992988">
    <property type="protein sequence ID" value="EKX47776.1"/>
    <property type="molecule type" value="Genomic_DNA"/>
</dbReference>
<dbReference type="HOGENOM" id="CLU_2138270_0_0_1"/>
<evidence type="ECO:0000313" key="2">
    <source>
        <dbReference type="EMBL" id="EKX47776.1"/>
    </source>
</evidence>
<proteinExistence type="predicted"/>
<dbReference type="EnsemblProtists" id="EKX47776">
    <property type="protein sequence ID" value="EKX47776"/>
    <property type="gene ID" value="GUITHDRAFT_106330"/>
</dbReference>
<reference evidence="2 4" key="1">
    <citation type="journal article" date="2012" name="Nature">
        <title>Algal genomes reveal evolutionary mosaicism and the fate of nucleomorphs.</title>
        <authorList>
            <consortium name="DOE Joint Genome Institute"/>
            <person name="Curtis B.A."/>
            <person name="Tanifuji G."/>
            <person name="Burki F."/>
            <person name="Gruber A."/>
            <person name="Irimia M."/>
            <person name="Maruyama S."/>
            <person name="Arias M.C."/>
            <person name="Ball S.G."/>
            <person name="Gile G.H."/>
            <person name="Hirakawa Y."/>
            <person name="Hopkins J.F."/>
            <person name="Kuo A."/>
            <person name="Rensing S.A."/>
            <person name="Schmutz J."/>
            <person name="Symeonidi A."/>
            <person name="Elias M."/>
            <person name="Eveleigh R.J."/>
            <person name="Herman E.K."/>
            <person name="Klute M.J."/>
            <person name="Nakayama T."/>
            <person name="Obornik M."/>
            <person name="Reyes-Prieto A."/>
            <person name="Armbrust E.V."/>
            <person name="Aves S.J."/>
            <person name="Beiko R.G."/>
            <person name="Coutinho P."/>
            <person name="Dacks J.B."/>
            <person name="Durnford D.G."/>
            <person name="Fast N.M."/>
            <person name="Green B.R."/>
            <person name="Grisdale C.J."/>
            <person name="Hempel F."/>
            <person name="Henrissat B."/>
            <person name="Hoppner M.P."/>
            <person name="Ishida K."/>
            <person name="Kim E."/>
            <person name="Koreny L."/>
            <person name="Kroth P.G."/>
            <person name="Liu Y."/>
            <person name="Malik S.B."/>
            <person name="Maier U.G."/>
            <person name="McRose D."/>
            <person name="Mock T."/>
            <person name="Neilson J.A."/>
            <person name="Onodera N.T."/>
            <person name="Poole A.M."/>
            <person name="Pritham E.J."/>
            <person name="Richards T.A."/>
            <person name="Rocap G."/>
            <person name="Roy S.W."/>
            <person name="Sarai C."/>
            <person name="Schaack S."/>
            <person name="Shirato S."/>
            <person name="Slamovits C.H."/>
            <person name="Spencer D.F."/>
            <person name="Suzuki S."/>
            <person name="Worden A.Z."/>
            <person name="Zauner S."/>
            <person name="Barry K."/>
            <person name="Bell C."/>
            <person name="Bharti A.K."/>
            <person name="Crow J.A."/>
            <person name="Grimwood J."/>
            <person name="Kramer R."/>
            <person name="Lindquist E."/>
            <person name="Lucas S."/>
            <person name="Salamov A."/>
            <person name="McFadden G.I."/>
            <person name="Lane C.E."/>
            <person name="Keeling P.J."/>
            <person name="Gray M.W."/>
            <person name="Grigoriev I.V."/>
            <person name="Archibald J.M."/>
        </authorList>
    </citation>
    <scope>NUCLEOTIDE SEQUENCE</scope>
    <source>
        <strain evidence="2 4">CCMP2712</strain>
    </source>
</reference>
<dbReference type="Proteomes" id="UP000011087">
    <property type="component" value="Unassembled WGS sequence"/>
</dbReference>
<organism evidence="2">
    <name type="scientific">Guillardia theta (strain CCMP2712)</name>
    <name type="common">Cryptophyte</name>
    <dbReference type="NCBI Taxonomy" id="905079"/>
    <lineage>
        <taxon>Eukaryota</taxon>
        <taxon>Cryptophyceae</taxon>
        <taxon>Pyrenomonadales</taxon>
        <taxon>Geminigeraceae</taxon>
        <taxon>Guillardia</taxon>
    </lineage>
</organism>
<feature type="compositionally biased region" description="Polar residues" evidence="1">
    <location>
        <begin position="48"/>
        <end position="61"/>
    </location>
</feature>
<keyword evidence="4" id="KW-1185">Reference proteome</keyword>
<name>L1JH17_GUITC</name>
<reference evidence="4" key="2">
    <citation type="submission" date="2012-11" db="EMBL/GenBank/DDBJ databases">
        <authorList>
            <person name="Kuo A."/>
            <person name="Curtis B.A."/>
            <person name="Tanifuji G."/>
            <person name="Burki F."/>
            <person name="Gruber A."/>
            <person name="Irimia M."/>
            <person name="Maruyama S."/>
            <person name="Arias M.C."/>
            <person name="Ball S.G."/>
            <person name="Gile G.H."/>
            <person name="Hirakawa Y."/>
            <person name="Hopkins J.F."/>
            <person name="Rensing S.A."/>
            <person name="Schmutz J."/>
            <person name="Symeonidi A."/>
            <person name="Elias M."/>
            <person name="Eveleigh R.J."/>
            <person name="Herman E.K."/>
            <person name="Klute M.J."/>
            <person name="Nakayama T."/>
            <person name="Obornik M."/>
            <person name="Reyes-Prieto A."/>
            <person name="Armbrust E.V."/>
            <person name="Aves S.J."/>
            <person name="Beiko R.G."/>
            <person name="Coutinho P."/>
            <person name="Dacks J.B."/>
            <person name="Durnford D.G."/>
            <person name="Fast N.M."/>
            <person name="Green B.R."/>
            <person name="Grisdale C."/>
            <person name="Hempe F."/>
            <person name="Henrissat B."/>
            <person name="Hoppner M.P."/>
            <person name="Ishida K.-I."/>
            <person name="Kim E."/>
            <person name="Koreny L."/>
            <person name="Kroth P.G."/>
            <person name="Liu Y."/>
            <person name="Malik S.-B."/>
            <person name="Maier U.G."/>
            <person name="McRose D."/>
            <person name="Mock T."/>
            <person name="Neilson J.A."/>
            <person name="Onodera N.T."/>
            <person name="Poole A.M."/>
            <person name="Pritham E.J."/>
            <person name="Richards T.A."/>
            <person name="Rocap G."/>
            <person name="Roy S.W."/>
            <person name="Sarai C."/>
            <person name="Schaack S."/>
            <person name="Shirato S."/>
            <person name="Slamovits C.H."/>
            <person name="Spencer D.F."/>
            <person name="Suzuki S."/>
            <person name="Worden A.Z."/>
            <person name="Zauner S."/>
            <person name="Barry K."/>
            <person name="Bell C."/>
            <person name="Bharti A.K."/>
            <person name="Crow J.A."/>
            <person name="Grimwood J."/>
            <person name="Kramer R."/>
            <person name="Lindquist E."/>
            <person name="Lucas S."/>
            <person name="Salamov A."/>
            <person name="McFadden G.I."/>
            <person name="Lane C.E."/>
            <person name="Keeling P.J."/>
            <person name="Gray M.W."/>
            <person name="Grigoriev I.V."/>
            <person name="Archibald J.M."/>
        </authorList>
    </citation>
    <scope>NUCLEOTIDE SEQUENCE</scope>
    <source>
        <strain evidence="4">CCMP2712</strain>
    </source>
</reference>
<feature type="compositionally biased region" description="Basic and acidic residues" evidence="1">
    <location>
        <begin position="32"/>
        <end position="46"/>
    </location>
</feature>
<evidence type="ECO:0000256" key="1">
    <source>
        <dbReference type="SAM" id="MobiDB-lite"/>
    </source>
</evidence>
<dbReference type="RefSeq" id="XP_005834756.1">
    <property type="nucleotide sequence ID" value="XM_005834699.1"/>
</dbReference>
<feature type="region of interest" description="Disordered" evidence="1">
    <location>
        <begin position="21"/>
        <end position="113"/>
    </location>
</feature>
<dbReference type="AlphaFoldDB" id="L1JH17"/>
<protein>
    <submittedName>
        <fullName evidence="2 3">Uncharacterized protein</fullName>
    </submittedName>
</protein>
<dbReference type="PaxDb" id="55529-EKX47776"/>
<feature type="compositionally biased region" description="Low complexity" evidence="1">
    <location>
        <begin position="73"/>
        <end position="91"/>
    </location>
</feature>
<dbReference type="GeneID" id="17304551"/>
<evidence type="ECO:0000313" key="4">
    <source>
        <dbReference type="Proteomes" id="UP000011087"/>
    </source>
</evidence>
<evidence type="ECO:0000313" key="3">
    <source>
        <dbReference type="EnsemblProtists" id="EKX47776"/>
    </source>
</evidence>